<dbReference type="GO" id="GO:0005634">
    <property type="term" value="C:nucleus"/>
    <property type="evidence" value="ECO:0007669"/>
    <property type="project" value="UniProtKB-SubCell"/>
</dbReference>
<keyword evidence="5" id="KW-0539">Nucleus</keyword>
<sequence>MVYLGEQLGISFIAAVTYFLACKAAKGKMSTDNVTNDFSLICRNVASVYDCGSLALPASFSEKYGDVFPERIYLKLPCGSIWRGMYVRGQNCIDGLESMFKYYRIKPFQILLLHYSGGFILDLEIFNTYGVEKEYPKRETPCEKPIFSRQGGGWVKDVYYLDCDFEVDKLEAQFCYNAINNGTTIYDLVISKEHLKTGLYHQVLSSNACRQLSLKETMTWLEIGYKCLMWKIKLKWRNGKVTFYKGWYDFAVAGKLRRDDICVFQRTENPQKFEVAVFHRRNVTKFNNAGTKQGKSVMKWLKVMTAETTEKGKMEMPRVFADEFGDALDGSVHLIIGDGNEYCVRYCAFNNLLYGMKNMFKKYEVGQDYILFFDYVGRSHFYVCIYNSNGFDILDGLTDRILLSHVLNWSECPVVVLSDDTSESDAEVGGINSTMVQSPIVMDESFSSESDIG</sequence>
<feature type="domain" description="TF-B3" evidence="6">
    <location>
        <begin position="230"/>
        <end position="281"/>
    </location>
</feature>
<dbReference type="GO" id="GO:0003677">
    <property type="term" value="F:DNA binding"/>
    <property type="evidence" value="ECO:0007669"/>
    <property type="project" value="UniProtKB-KW"/>
</dbReference>
<keyword evidence="2" id="KW-0805">Transcription regulation</keyword>
<dbReference type="AlphaFoldDB" id="A0AAD8J532"/>
<keyword evidence="4" id="KW-0804">Transcription</keyword>
<name>A0AAD8J532_9APIA</name>
<dbReference type="InterPro" id="IPR050655">
    <property type="entry name" value="Plant_B3_domain"/>
</dbReference>
<keyword evidence="8" id="KW-1185">Reference proteome</keyword>
<dbReference type="SMART" id="SM01019">
    <property type="entry name" value="B3"/>
    <property type="match status" value="2"/>
</dbReference>
<dbReference type="PANTHER" id="PTHR31920">
    <property type="entry name" value="B3 DOMAIN-CONTAINING"/>
    <property type="match status" value="1"/>
</dbReference>
<evidence type="ECO:0000256" key="4">
    <source>
        <dbReference type="ARBA" id="ARBA00023163"/>
    </source>
</evidence>
<dbReference type="InterPro" id="IPR003340">
    <property type="entry name" value="B3_DNA-bd"/>
</dbReference>
<keyword evidence="3" id="KW-0238">DNA-binding</keyword>
<comment type="caution">
    <text evidence="7">The sequence shown here is derived from an EMBL/GenBank/DDBJ whole genome shotgun (WGS) entry which is preliminary data.</text>
</comment>
<evidence type="ECO:0000313" key="8">
    <source>
        <dbReference type="Proteomes" id="UP001237642"/>
    </source>
</evidence>
<dbReference type="Proteomes" id="UP001237642">
    <property type="component" value="Unassembled WGS sequence"/>
</dbReference>
<evidence type="ECO:0000313" key="7">
    <source>
        <dbReference type="EMBL" id="KAK1397386.1"/>
    </source>
</evidence>
<accession>A0AAD8J532</accession>
<dbReference type="InterPro" id="IPR015300">
    <property type="entry name" value="DNA-bd_pseudobarrel_sf"/>
</dbReference>
<evidence type="ECO:0000256" key="5">
    <source>
        <dbReference type="ARBA" id="ARBA00023242"/>
    </source>
</evidence>
<evidence type="ECO:0000256" key="3">
    <source>
        <dbReference type="ARBA" id="ARBA00023125"/>
    </source>
</evidence>
<evidence type="ECO:0000256" key="1">
    <source>
        <dbReference type="ARBA" id="ARBA00004123"/>
    </source>
</evidence>
<dbReference type="PANTHER" id="PTHR31920:SF132">
    <property type="entry name" value="TF-B3 DOMAIN-CONTAINING PROTEIN"/>
    <property type="match status" value="1"/>
</dbReference>
<gene>
    <name evidence="7" type="ORF">POM88_007249</name>
</gene>
<proteinExistence type="predicted"/>
<dbReference type="EMBL" id="JAUIZM010000002">
    <property type="protein sequence ID" value="KAK1397386.1"/>
    <property type="molecule type" value="Genomic_DNA"/>
</dbReference>
<dbReference type="PROSITE" id="PS50863">
    <property type="entry name" value="B3"/>
    <property type="match status" value="1"/>
</dbReference>
<evidence type="ECO:0000259" key="6">
    <source>
        <dbReference type="PROSITE" id="PS50863"/>
    </source>
</evidence>
<dbReference type="SUPFAM" id="SSF101936">
    <property type="entry name" value="DNA-binding pseudobarrel domain"/>
    <property type="match status" value="3"/>
</dbReference>
<reference evidence="7" key="1">
    <citation type="submission" date="2023-02" db="EMBL/GenBank/DDBJ databases">
        <title>Genome of toxic invasive species Heracleum sosnowskyi carries increased number of genes despite the absence of recent whole-genome duplications.</title>
        <authorList>
            <person name="Schelkunov M."/>
            <person name="Shtratnikova V."/>
            <person name="Makarenko M."/>
            <person name="Klepikova A."/>
            <person name="Omelchenko D."/>
            <person name="Novikova G."/>
            <person name="Obukhova E."/>
            <person name="Bogdanov V."/>
            <person name="Penin A."/>
            <person name="Logacheva M."/>
        </authorList>
    </citation>
    <scope>NUCLEOTIDE SEQUENCE</scope>
    <source>
        <strain evidence="7">Hsosn_3</strain>
        <tissue evidence="7">Leaf</tissue>
    </source>
</reference>
<reference evidence="7" key="2">
    <citation type="submission" date="2023-05" db="EMBL/GenBank/DDBJ databases">
        <authorList>
            <person name="Schelkunov M.I."/>
        </authorList>
    </citation>
    <scope>NUCLEOTIDE SEQUENCE</scope>
    <source>
        <strain evidence="7">Hsosn_3</strain>
        <tissue evidence="7">Leaf</tissue>
    </source>
</reference>
<evidence type="ECO:0000256" key="2">
    <source>
        <dbReference type="ARBA" id="ARBA00023015"/>
    </source>
</evidence>
<dbReference type="CDD" id="cd10017">
    <property type="entry name" value="B3_DNA"/>
    <property type="match status" value="1"/>
</dbReference>
<protein>
    <recommendedName>
        <fullName evidence="6">TF-B3 domain-containing protein</fullName>
    </recommendedName>
</protein>
<comment type="subcellular location">
    <subcellularLocation>
        <location evidence="1">Nucleus</location>
    </subcellularLocation>
</comment>
<organism evidence="7 8">
    <name type="scientific">Heracleum sosnowskyi</name>
    <dbReference type="NCBI Taxonomy" id="360622"/>
    <lineage>
        <taxon>Eukaryota</taxon>
        <taxon>Viridiplantae</taxon>
        <taxon>Streptophyta</taxon>
        <taxon>Embryophyta</taxon>
        <taxon>Tracheophyta</taxon>
        <taxon>Spermatophyta</taxon>
        <taxon>Magnoliopsida</taxon>
        <taxon>eudicotyledons</taxon>
        <taxon>Gunneridae</taxon>
        <taxon>Pentapetalae</taxon>
        <taxon>asterids</taxon>
        <taxon>campanulids</taxon>
        <taxon>Apiales</taxon>
        <taxon>Apiaceae</taxon>
        <taxon>Apioideae</taxon>
        <taxon>apioid superclade</taxon>
        <taxon>Tordylieae</taxon>
        <taxon>Tordyliinae</taxon>
        <taxon>Heracleum</taxon>
    </lineage>
</organism>
<dbReference type="Gene3D" id="2.40.330.10">
    <property type="entry name" value="DNA-binding pseudobarrel domain"/>
    <property type="match status" value="2"/>
</dbReference>